<accession>A0A9P7W4W2</accession>
<dbReference type="InterPro" id="IPR001763">
    <property type="entry name" value="Rhodanese-like_dom"/>
</dbReference>
<reference evidence="2" key="1">
    <citation type="submission" date="2020-11" db="EMBL/GenBank/DDBJ databases">
        <title>Adaptations for nitrogen fixation in a non-lichenized fungal sporocarp promotes dispersal by wood-feeding termites.</title>
        <authorList>
            <consortium name="DOE Joint Genome Institute"/>
            <person name="Koch R.A."/>
            <person name="Yoon G."/>
            <person name="Arayal U."/>
            <person name="Lail K."/>
            <person name="Amirebrahimi M."/>
            <person name="Labutti K."/>
            <person name="Lipzen A."/>
            <person name="Riley R."/>
            <person name="Barry K."/>
            <person name="Henrissat B."/>
            <person name="Grigoriev I.V."/>
            <person name="Herr J.R."/>
            <person name="Aime M.C."/>
        </authorList>
    </citation>
    <scope>NUCLEOTIDE SEQUENCE</scope>
    <source>
        <strain evidence="2">MCA 3950</strain>
    </source>
</reference>
<gene>
    <name evidence="2" type="ORF">BT62DRAFT_925047</name>
</gene>
<dbReference type="Pfam" id="PF00581">
    <property type="entry name" value="Rhodanese"/>
    <property type="match status" value="1"/>
</dbReference>
<dbReference type="Gene3D" id="3.40.250.10">
    <property type="entry name" value="Rhodanese-like domain"/>
    <property type="match status" value="1"/>
</dbReference>
<dbReference type="PANTHER" id="PTHR10828:SF50">
    <property type="entry name" value="REDUCTASE (ARC2), PUTATIVE (AFU_ORTHOLOGUE AFUA_6G13400)-RELATED"/>
    <property type="match status" value="1"/>
</dbReference>
<sequence>MTESKPAEVPWYNAFPEPKCIPDGISAEKLHSLLLESTNLNNVLVVDVRRTDFEGSFIKGAINLPAHSFYPTLHVLIPILARYQLVVFHCNSCKPGGRGPRTAGWYQDELDRRGVTESRAVILEGGIKGWVEKYGNDELTCKL</sequence>
<name>A0A9P7W4W2_9AGAR</name>
<feature type="domain" description="Rhodanese" evidence="1">
    <location>
        <begin position="39"/>
        <end position="139"/>
    </location>
</feature>
<dbReference type="GO" id="GO:0005737">
    <property type="term" value="C:cytoplasm"/>
    <property type="evidence" value="ECO:0007669"/>
    <property type="project" value="TreeGrafter"/>
</dbReference>
<protein>
    <recommendedName>
        <fullName evidence="1">Rhodanese domain-containing protein</fullName>
    </recommendedName>
</protein>
<dbReference type="RefSeq" id="XP_043046000.1">
    <property type="nucleotide sequence ID" value="XM_043184706.1"/>
</dbReference>
<dbReference type="PROSITE" id="PS50206">
    <property type="entry name" value="RHODANESE_3"/>
    <property type="match status" value="1"/>
</dbReference>
<dbReference type="GeneID" id="66107003"/>
<dbReference type="AlphaFoldDB" id="A0A9P7W4W2"/>
<dbReference type="GO" id="GO:0005634">
    <property type="term" value="C:nucleus"/>
    <property type="evidence" value="ECO:0007669"/>
    <property type="project" value="TreeGrafter"/>
</dbReference>
<evidence type="ECO:0000313" key="2">
    <source>
        <dbReference type="EMBL" id="KAG7452500.1"/>
    </source>
</evidence>
<evidence type="ECO:0000259" key="1">
    <source>
        <dbReference type="PROSITE" id="PS50206"/>
    </source>
</evidence>
<evidence type="ECO:0000313" key="3">
    <source>
        <dbReference type="Proteomes" id="UP000812287"/>
    </source>
</evidence>
<dbReference type="Proteomes" id="UP000812287">
    <property type="component" value="Unassembled WGS sequence"/>
</dbReference>
<dbReference type="PANTHER" id="PTHR10828">
    <property type="entry name" value="M-PHASE INDUCER PHOSPHATASE DUAL SPECIFICITY PHOSPHATASE CDC25"/>
    <property type="match status" value="1"/>
</dbReference>
<dbReference type="GO" id="GO:0004725">
    <property type="term" value="F:protein tyrosine phosphatase activity"/>
    <property type="evidence" value="ECO:0007669"/>
    <property type="project" value="TreeGrafter"/>
</dbReference>
<organism evidence="2 3">
    <name type="scientific">Guyanagaster necrorhizus</name>
    <dbReference type="NCBI Taxonomy" id="856835"/>
    <lineage>
        <taxon>Eukaryota</taxon>
        <taxon>Fungi</taxon>
        <taxon>Dikarya</taxon>
        <taxon>Basidiomycota</taxon>
        <taxon>Agaricomycotina</taxon>
        <taxon>Agaricomycetes</taxon>
        <taxon>Agaricomycetidae</taxon>
        <taxon>Agaricales</taxon>
        <taxon>Marasmiineae</taxon>
        <taxon>Physalacriaceae</taxon>
        <taxon>Guyanagaster</taxon>
    </lineage>
</organism>
<dbReference type="InterPro" id="IPR036873">
    <property type="entry name" value="Rhodanese-like_dom_sf"/>
</dbReference>
<comment type="caution">
    <text evidence="2">The sequence shown here is derived from an EMBL/GenBank/DDBJ whole genome shotgun (WGS) entry which is preliminary data.</text>
</comment>
<dbReference type="OrthoDB" id="8300214at2759"/>
<keyword evidence="3" id="KW-1185">Reference proteome</keyword>
<dbReference type="EMBL" id="MU250523">
    <property type="protein sequence ID" value="KAG7452500.1"/>
    <property type="molecule type" value="Genomic_DNA"/>
</dbReference>
<dbReference type="SMART" id="SM00450">
    <property type="entry name" value="RHOD"/>
    <property type="match status" value="1"/>
</dbReference>
<proteinExistence type="predicted"/>
<dbReference type="SUPFAM" id="SSF52821">
    <property type="entry name" value="Rhodanese/Cell cycle control phosphatase"/>
    <property type="match status" value="1"/>
</dbReference>